<organism evidence="2 3">
    <name type="scientific">Dreissena polymorpha</name>
    <name type="common">Zebra mussel</name>
    <name type="synonym">Mytilus polymorpha</name>
    <dbReference type="NCBI Taxonomy" id="45954"/>
    <lineage>
        <taxon>Eukaryota</taxon>
        <taxon>Metazoa</taxon>
        <taxon>Spiralia</taxon>
        <taxon>Lophotrochozoa</taxon>
        <taxon>Mollusca</taxon>
        <taxon>Bivalvia</taxon>
        <taxon>Autobranchia</taxon>
        <taxon>Heteroconchia</taxon>
        <taxon>Euheterodonta</taxon>
        <taxon>Imparidentia</taxon>
        <taxon>Neoheterodontei</taxon>
        <taxon>Myida</taxon>
        <taxon>Dreissenoidea</taxon>
        <taxon>Dreissenidae</taxon>
        <taxon>Dreissena</taxon>
    </lineage>
</organism>
<name>A0A9D4IWK8_DREPO</name>
<reference evidence="2" key="1">
    <citation type="journal article" date="2019" name="bioRxiv">
        <title>The Genome of the Zebra Mussel, Dreissena polymorpha: A Resource for Invasive Species Research.</title>
        <authorList>
            <person name="McCartney M.A."/>
            <person name="Auch B."/>
            <person name="Kono T."/>
            <person name="Mallez S."/>
            <person name="Zhang Y."/>
            <person name="Obille A."/>
            <person name="Becker A."/>
            <person name="Abrahante J.E."/>
            <person name="Garbe J."/>
            <person name="Badalamenti J.P."/>
            <person name="Herman A."/>
            <person name="Mangelson H."/>
            <person name="Liachko I."/>
            <person name="Sullivan S."/>
            <person name="Sone E.D."/>
            <person name="Koren S."/>
            <person name="Silverstein K.A.T."/>
            <person name="Beckman K.B."/>
            <person name="Gohl D.M."/>
        </authorList>
    </citation>
    <scope>NUCLEOTIDE SEQUENCE</scope>
    <source>
        <strain evidence="2">Duluth1</strain>
        <tissue evidence="2">Whole animal</tissue>
    </source>
</reference>
<sequence length="92" mass="10374">MEICTEEYVHAVLMYSGVGAEASLRVIHFVDILSEVVTQIQTRFDEYVKKGDLSNADQFETSSLRNRKTNVEPNAISESGFHTETTTTKVCR</sequence>
<feature type="region of interest" description="Disordered" evidence="1">
    <location>
        <begin position="68"/>
        <end position="92"/>
    </location>
</feature>
<dbReference type="EMBL" id="JAIWYP010000008">
    <property type="protein sequence ID" value="KAH3786873.1"/>
    <property type="molecule type" value="Genomic_DNA"/>
</dbReference>
<comment type="caution">
    <text evidence="2">The sequence shown here is derived from an EMBL/GenBank/DDBJ whole genome shotgun (WGS) entry which is preliminary data.</text>
</comment>
<dbReference type="Proteomes" id="UP000828390">
    <property type="component" value="Unassembled WGS sequence"/>
</dbReference>
<feature type="compositionally biased region" description="Polar residues" evidence="1">
    <location>
        <begin position="76"/>
        <end position="92"/>
    </location>
</feature>
<evidence type="ECO:0000313" key="2">
    <source>
        <dbReference type="EMBL" id="KAH3786873.1"/>
    </source>
</evidence>
<protein>
    <submittedName>
        <fullName evidence="2">Uncharacterized protein</fullName>
    </submittedName>
</protein>
<keyword evidence="3" id="KW-1185">Reference proteome</keyword>
<proteinExistence type="predicted"/>
<evidence type="ECO:0000256" key="1">
    <source>
        <dbReference type="SAM" id="MobiDB-lite"/>
    </source>
</evidence>
<evidence type="ECO:0000313" key="3">
    <source>
        <dbReference type="Proteomes" id="UP000828390"/>
    </source>
</evidence>
<accession>A0A9D4IWK8</accession>
<reference evidence="2" key="2">
    <citation type="submission" date="2020-11" db="EMBL/GenBank/DDBJ databases">
        <authorList>
            <person name="McCartney M.A."/>
            <person name="Auch B."/>
            <person name="Kono T."/>
            <person name="Mallez S."/>
            <person name="Becker A."/>
            <person name="Gohl D.M."/>
            <person name="Silverstein K.A.T."/>
            <person name="Koren S."/>
            <person name="Bechman K.B."/>
            <person name="Herman A."/>
            <person name="Abrahante J.E."/>
            <person name="Garbe J."/>
        </authorList>
    </citation>
    <scope>NUCLEOTIDE SEQUENCE</scope>
    <source>
        <strain evidence="2">Duluth1</strain>
        <tissue evidence="2">Whole animal</tissue>
    </source>
</reference>
<gene>
    <name evidence="2" type="ORF">DPMN_164987</name>
</gene>
<dbReference type="AlphaFoldDB" id="A0A9D4IWK8"/>